<reference evidence="1" key="2">
    <citation type="submission" date="2015-03" db="UniProtKB">
        <authorList>
            <consortium name="EnsemblPlants"/>
        </authorList>
    </citation>
    <scope>IDENTIFICATION</scope>
</reference>
<name>A0A0D3GE24_9ORYZ</name>
<dbReference type="AlphaFoldDB" id="A0A0D3GE24"/>
<proteinExistence type="predicted"/>
<dbReference type="Proteomes" id="UP000026960">
    <property type="component" value="Chromosome 6"/>
</dbReference>
<dbReference type="PaxDb" id="65489-OBART06G06900.1"/>
<dbReference type="HOGENOM" id="CLU_2350298_0_0_1"/>
<evidence type="ECO:0000313" key="2">
    <source>
        <dbReference type="Proteomes" id="UP000026960"/>
    </source>
</evidence>
<sequence length="121" mass="13584">MAVKPAMGAGDMEHRQSHGDGGWWWIGTKEATWLSPETPSTLTAREGKYGIFENSVTEKLDGPFSNIVGMKNTWRKTKPVGPWEDIKKRNGNLSRGVRGWWVNMLFISLSLLVGECDIYDA</sequence>
<dbReference type="Gramene" id="OBART06G06900.1">
    <property type="protein sequence ID" value="OBART06G06900.1"/>
    <property type="gene ID" value="OBART06G06900"/>
</dbReference>
<protein>
    <submittedName>
        <fullName evidence="1">Uncharacterized protein</fullName>
    </submittedName>
</protein>
<accession>A0A0D3GE24</accession>
<evidence type="ECO:0000313" key="1">
    <source>
        <dbReference type="EnsemblPlants" id="OBART06G06900.1"/>
    </source>
</evidence>
<organism evidence="1">
    <name type="scientific">Oryza barthii</name>
    <dbReference type="NCBI Taxonomy" id="65489"/>
    <lineage>
        <taxon>Eukaryota</taxon>
        <taxon>Viridiplantae</taxon>
        <taxon>Streptophyta</taxon>
        <taxon>Embryophyta</taxon>
        <taxon>Tracheophyta</taxon>
        <taxon>Spermatophyta</taxon>
        <taxon>Magnoliopsida</taxon>
        <taxon>Liliopsida</taxon>
        <taxon>Poales</taxon>
        <taxon>Poaceae</taxon>
        <taxon>BOP clade</taxon>
        <taxon>Oryzoideae</taxon>
        <taxon>Oryzeae</taxon>
        <taxon>Oryzinae</taxon>
        <taxon>Oryza</taxon>
    </lineage>
</organism>
<keyword evidence="2" id="KW-1185">Reference proteome</keyword>
<dbReference type="EnsemblPlants" id="OBART06G06900.1">
    <property type="protein sequence ID" value="OBART06G06900.1"/>
    <property type="gene ID" value="OBART06G06900"/>
</dbReference>
<reference evidence="1" key="1">
    <citation type="journal article" date="2009" name="Rice">
        <title>De Novo Next Generation Sequencing of Plant Genomes.</title>
        <authorList>
            <person name="Rounsley S."/>
            <person name="Marri P.R."/>
            <person name="Yu Y."/>
            <person name="He R."/>
            <person name="Sisneros N."/>
            <person name="Goicoechea J.L."/>
            <person name="Lee S.J."/>
            <person name="Angelova A."/>
            <person name="Kudrna D."/>
            <person name="Luo M."/>
            <person name="Affourtit J."/>
            <person name="Desany B."/>
            <person name="Knight J."/>
            <person name="Niazi F."/>
            <person name="Egholm M."/>
            <person name="Wing R.A."/>
        </authorList>
    </citation>
    <scope>NUCLEOTIDE SEQUENCE [LARGE SCALE GENOMIC DNA]</scope>
    <source>
        <strain evidence="1">cv. IRGC 105608</strain>
    </source>
</reference>